<gene>
    <name evidence="4" type="ORF">A2908_03725</name>
</gene>
<comment type="caution">
    <text evidence="4">The sequence shown here is derived from an EMBL/GenBank/DDBJ whole genome shotgun (WGS) entry which is preliminary data.</text>
</comment>
<dbReference type="GO" id="GO:0016787">
    <property type="term" value="F:hydrolase activity"/>
    <property type="evidence" value="ECO:0007669"/>
    <property type="project" value="UniProtKB-UniRule"/>
</dbReference>
<dbReference type="CDD" id="cd07207">
    <property type="entry name" value="Pat_ExoU_VipD_like"/>
    <property type="match status" value="1"/>
</dbReference>
<organism evidence="4 5">
    <name type="scientific">Candidatus Staskawiczbacteria bacterium RIFCSPLOWO2_01_FULL_38_12b</name>
    <dbReference type="NCBI Taxonomy" id="1802214"/>
    <lineage>
        <taxon>Bacteria</taxon>
        <taxon>Candidatus Staskawicziibacteriota</taxon>
    </lineage>
</organism>
<protein>
    <recommendedName>
        <fullName evidence="3">PNPLA domain-containing protein</fullName>
    </recommendedName>
</protein>
<dbReference type="InterPro" id="IPR016035">
    <property type="entry name" value="Acyl_Trfase/lysoPLipase"/>
</dbReference>
<dbReference type="STRING" id="1802214.A2908_03725"/>
<dbReference type="EMBL" id="MHPA01000009">
    <property type="protein sequence ID" value="OGZ73709.1"/>
    <property type="molecule type" value="Genomic_DNA"/>
</dbReference>
<sequence>MKHPTVKKINGVFEGGGVKGSALVGAIEVTEDKGYVFENVAGTSAGSLVAAFLASGYKAFEIKKIMDEVDYNKFLDQAALANIPVIGKGLQLFLKEGIYKGDYVEKWLADVLAQKGVRTFGDLIMEKYSRDSTFIYKLQVIASDITNGKLLVFPNDAAEYGINPNDLSVAKALRMSISIPFFYEPVILKKFQLQRDQKSLMQLGQKVKSYIVDGGILSNFPVWLLDDNPNLDCPTLGYKLVDPAEAVPATINGPIDFLKAMFKTMMEAHDARYIKDSDFARTIPIPTLGVQTTDFGITKVQKEALYQSGKDAAAKFFDTWDFAEYKKKFHNGVLTRTQKIWNKKAPN</sequence>
<evidence type="ECO:0000313" key="4">
    <source>
        <dbReference type="EMBL" id="OGZ73709.1"/>
    </source>
</evidence>
<dbReference type="Proteomes" id="UP000176774">
    <property type="component" value="Unassembled WGS sequence"/>
</dbReference>
<name>A0A1G2IG08_9BACT</name>
<dbReference type="SUPFAM" id="SSF52151">
    <property type="entry name" value="FabD/lysophospholipase-like"/>
    <property type="match status" value="1"/>
</dbReference>
<keyword evidence="2" id="KW-0378">Hydrolase</keyword>
<evidence type="ECO:0000313" key="5">
    <source>
        <dbReference type="Proteomes" id="UP000176774"/>
    </source>
</evidence>
<accession>A0A1G2IG08</accession>
<evidence type="ECO:0000256" key="2">
    <source>
        <dbReference type="PROSITE-ProRule" id="PRU01161"/>
    </source>
</evidence>
<dbReference type="InterPro" id="IPR002641">
    <property type="entry name" value="PNPLA_dom"/>
</dbReference>
<keyword evidence="1 2" id="KW-0443">Lipid metabolism</keyword>
<dbReference type="PANTHER" id="PTHR46394">
    <property type="entry name" value="ANNEXIN"/>
    <property type="match status" value="1"/>
</dbReference>
<dbReference type="GO" id="GO:0016042">
    <property type="term" value="P:lipid catabolic process"/>
    <property type="evidence" value="ECO:0007669"/>
    <property type="project" value="UniProtKB-UniRule"/>
</dbReference>
<dbReference type="Pfam" id="PF01734">
    <property type="entry name" value="Patatin"/>
    <property type="match status" value="1"/>
</dbReference>
<feature type="short sequence motif" description="GXGXXG" evidence="2">
    <location>
        <begin position="15"/>
        <end position="20"/>
    </location>
</feature>
<feature type="short sequence motif" description="GXSXG" evidence="2">
    <location>
        <begin position="42"/>
        <end position="46"/>
    </location>
</feature>
<dbReference type="PROSITE" id="PS51635">
    <property type="entry name" value="PNPLA"/>
    <property type="match status" value="1"/>
</dbReference>
<dbReference type="Gene3D" id="3.40.1090.10">
    <property type="entry name" value="Cytosolic phospholipase A2 catalytic domain"/>
    <property type="match status" value="2"/>
</dbReference>
<feature type="domain" description="PNPLA" evidence="3">
    <location>
        <begin position="11"/>
        <end position="226"/>
    </location>
</feature>
<dbReference type="AlphaFoldDB" id="A0A1G2IG08"/>
<feature type="active site" description="Nucleophile" evidence="2">
    <location>
        <position position="44"/>
    </location>
</feature>
<proteinExistence type="predicted"/>
<evidence type="ECO:0000259" key="3">
    <source>
        <dbReference type="PROSITE" id="PS51635"/>
    </source>
</evidence>
<feature type="active site" description="Proton acceptor" evidence="2">
    <location>
        <position position="213"/>
    </location>
</feature>
<feature type="short sequence motif" description="DGA/G" evidence="2">
    <location>
        <begin position="213"/>
        <end position="215"/>
    </location>
</feature>
<keyword evidence="2" id="KW-0442">Lipid degradation</keyword>
<reference evidence="4 5" key="1">
    <citation type="journal article" date="2016" name="Nat. Commun.">
        <title>Thousands of microbial genomes shed light on interconnected biogeochemical processes in an aquifer system.</title>
        <authorList>
            <person name="Anantharaman K."/>
            <person name="Brown C.T."/>
            <person name="Hug L.A."/>
            <person name="Sharon I."/>
            <person name="Castelle C.J."/>
            <person name="Probst A.J."/>
            <person name="Thomas B.C."/>
            <person name="Singh A."/>
            <person name="Wilkins M.J."/>
            <person name="Karaoz U."/>
            <person name="Brodie E.L."/>
            <person name="Williams K.H."/>
            <person name="Hubbard S.S."/>
            <person name="Banfield J.F."/>
        </authorList>
    </citation>
    <scope>NUCLEOTIDE SEQUENCE [LARGE SCALE GENOMIC DNA]</scope>
</reference>
<evidence type="ECO:0000256" key="1">
    <source>
        <dbReference type="ARBA" id="ARBA00023098"/>
    </source>
</evidence>
<dbReference type="InterPro" id="IPR052580">
    <property type="entry name" value="Lipid_Hydrolase"/>
</dbReference>
<dbReference type="PANTHER" id="PTHR46394:SF1">
    <property type="entry name" value="PNPLA DOMAIN-CONTAINING PROTEIN"/>
    <property type="match status" value="1"/>
</dbReference>